<evidence type="ECO:0000256" key="2">
    <source>
        <dbReference type="SAM" id="Phobius"/>
    </source>
</evidence>
<evidence type="ECO:0000313" key="3">
    <source>
        <dbReference type="EMBL" id="RKH68263.1"/>
    </source>
</evidence>
<keyword evidence="2" id="KW-1133">Transmembrane helix</keyword>
<feature type="transmembrane region" description="Helical" evidence="2">
    <location>
        <begin position="277"/>
        <end position="294"/>
    </location>
</feature>
<feature type="compositionally biased region" description="Low complexity" evidence="1">
    <location>
        <begin position="631"/>
        <end position="655"/>
    </location>
</feature>
<protein>
    <submittedName>
        <fullName evidence="3">Uncharacterized protein</fullName>
    </submittedName>
</protein>
<comment type="caution">
    <text evidence="3">The sequence shown here is derived from an EMBL/GenBank/DDBJ whole genome shotgun (WGS) entry which is preliminary data.</text>
</comment>
<reference evidence="4" key="1">
    <citation type="submission" date="2018-09" db="EMBL/GenBank/DDBJ databases">
        <authorList>
            <person name="Livingstone P.G."/>
            <person name="Whitworth D.E."/>
        </authorList>
    </citation>
    <scope>NUCLEOTIDE SEQUENCE [LARGE SCALE GENOMIC DNA]</scope>
    <source>
        <strain evidence="4">CA051B</strain>
    </source>
</reference>
<gene>
    <name evidence="3" type="ORF">D7V93_01475</name>
</gene>
<dbReference type="EMBL" id="RAWB01000008">
    <property type="protein sequence ID" value="RKH68263.1"/>
    <property type="molecule type" value="Genomic_DNA"/>
</dbReference>
<sequence>MGICLSMMVVLLAGDAPAVEPGASLPGRIGALRLGGLDGKVLRVQLEPGASRLVHPLSLDETANAPVSRARLLVTGLRDESGAQVSPLSVVGADGQALQEHSVEPGGSVPLKLEADIPAPGTYEATLTLLQEGAAPSSARLVFSRPRPALNVGVDVAPVRGNTPLFGGPGEATLQFTLHEKEGRPVILSPPVLARLVLQEDGSEDAALQVLADASVLDAKGQPIEVPFVLDRRMTLPLRLRLSGLPGPGRYEGTLRVSAADAPAVDLPFVLYLREHALVAFLIIALGVVLSFLVRKYVAHERPRMVLQHRVLGLARALEELKASPAPSSRDQELLACVMQEVDAVLADVSGRAVLGGIGGRLDLLERKVACTRNWLRLRRAIDEMRPADLRAEPQARLGTVERSLREPRTTSEDLSIAETTLAGLPSELDARMRQHLSERLALFRAELHALASAPSSELALQLELQVGPRLDKVGELLDQDLRSAFEELDAARLAQASVLAERLAESLRTPAPSWIGHDAWVSLRDKVTLLLKPLREVPPPSVEAAVAAYESGLTRYLMTLGRALTDQARTRLQRVGEEPPEQRKGWQQVLDTAERVQRCASERKLPESMQALDEARSAFEEVSSLREAPRSSPASAALDAARGAHAAEGAHAGPMVSFSSPETQDDGIAQPAEEVLPSLFEEVRLFVPRLEGTPPAEGRAQLERQLATLDLLVLVLVLGMAALSGMKVLWMEAPAWGGLNDRLLAFMWGFGVHQVSHSGLANLLGRSMKQEPPAPP</sequence>
<feature type="transmembrane region" description="Helical" evidence="2">
    <location>
        <begin position="710"/>
        <end position="732"/>
    </location>
</feature>
<accession>A0A3A8QHS2</accession>
<keyword evidence="4" id="KW-1185">Reference proteome</keyword>
<evidence type="ECO:0000313" key="4">
    <source>
        <dbReference type="Proteomes" id="UP000272888"/>
    </source>
</evidence>
<feature type="region of interest" description="Disordered" evidence="1">
    <location>
        <begin position="626"/>
        <end position="667"/>
    </location>
</feature>
<dbReference type="Proteomes" id="UP000272888">
    <property type="component" value="Unassembled WGS sequence"/>
</dbReference>
<dbReference type="AlphaFoldDB" id="A0A3A8QHS2"/>
<keyword evidence="2" id="KW-0812">Transmembrane</keyword>
<feature type="transmembrane region" description="Helical" evidence="2">
    <location>
        <begin position="744"/>
        <end position="765"/>
    </location>
</feature>
<proteinExistence type="predicted"/>
<name>A0A3A8QHS2_9BACT</name>
<evidence type="ECO:0000256" key="1">
    <source>
        <dbReference type="SAM" id="MobiDB-lite"/>
    </source>
</evidence>
<organism evidence="3 4">
    <name type="scientific">Corallococcus llansteffanensis</name>
    <dbReference type="NCBI Taxonomy" id="2316731"/>
    <lineage>
        <taxon>Bacteria</taxon>
        <taxon>Pseudomonadati</taxon>
        <taxon>Myxococcota</taxon>
        <taxon>Myxococcia</taxon>
        <taxon>Myxococcales</taxon>
        <taxon>Cystobacterineae</taxon>
        <taxon>Myxococcaceae</taxon>
        <taxon>Corallococcus</taxon>
    </lineage>
</organism>
<keyword evidence="2" id="KW-0472">Membrane</keyword>